<proteinExistence type="predicted"/>
<dbReference type="AlphaFoldDB" id="A0A423MFY6"/>
<sequence length="76" mass="7992">MVPDFVDERAGYSGGKIEGNLIATIGLALDLQMAFILDSGVNPAIGADEQATVDIQGNQQMQAFSGPGERAQRGIR</sequence>
<gene>
    <name evidence="1" type="ORF">BK670_09215</name>
</gene>
<reference evidence="1 2" key="1">
    <citation type="submission" date="2016-10" db="EMBL/GenBank/DDBJ databases">
        <title>Comparative genome analysis of multiple Pseudomonas spp. focuses on biocontrol and plant growth promoting traits.</title>
        <authorList>
            <person name="Tao X.-Y."/>
            <person name="Taylor C.G."/>
        </authorList>
    </citation>
    <scope>NUCLEOTIDE SEQUENCE [LARGE SCALE GENOMIC DNA]</scope>
    <source>
        <strain evidence="1 2">28B5</strain>
    </source>
</reference>
<accession>A0A423MFY6</accession>
<evidence type="ECO:0000313" key="2">
    <source>
        <dbReference type="Proteomes" id="UP000285378"/>
    </source>
</evidence>
<name>A0A423MFY6_PSEFL</name>
<dbReference type="EMBL" id="MOBX01000006">
    <property type="protein sequence ID" value="RON82723.1"/>
    <property type="molecule type" value="Genomic_DNA"/>
</dbReference>
<protein>
    <submittedName>
        <fullName evidence="1">Uncharacterized protein</fullName>
    </submittedName>
</protein>
<evidence type="ECO:0000313" key="1">
    <source>
        <dbReference type="EMBL" id="RON82723.1"/>
    </source>
</evidence>
<comment type="caution">
    <text evidence="1">The sequence shown here is derived from an EMBL/GenBank/DDBJ whole genome shotgun (WGS) entry which is preliminary data.</text>
</comment>
<organism evidence="1 2">
    <name type="scientific">Pseudomonas fluorescens</name>
    <dbReference type="NCBI Taxonomy" id="294"/>
    <lineage>
        <taxon>Bacteria</taxon>
        <taxon>Pseudomonadati</taxon>
        <taxon>Pseudomonadota</taxon>
        <taxon>Gammaproteobacteria</taxon>
        <taxon>Pseudomonadales</taxon>
        <taxon>Pseudomonadaceae</taxon>
        <taxon>Pseudomonas</taxon>
    </lineage>
</organism>
<dbReference type="Proteomes" id="UP000285378">
    <property type="component" value="Unassembled WGS sequence"/>
</dbReference>